<keyword evidence="5" id="KW-1185">Reference proteome</keyword>
<dbReference type="InterPro" id="IPR008250">
    <property type="entry name" value="ATPase_P-typ_transduc_dom_A_sf"/>
</dbReference>
<feature type="region of interest" description="Disordered" evidence="2">
    <location>
        <begin position="1"/>
        <end position="34"/>
    </location>
</feature>
<dbReference type="InterPro" id="IPR023298">
    <property type="entry name" value="ATPase_P-typ_TM_dom_sf"/>
</dbReference>
<dbReference type="Gene3D" id="1.20.1110.10">
    <property type="entry name" value="Calcium-transporting ATPase, transmembrane domain"/>
    <property type="match status" value="1"/>
</dbReference>
<name>A0ABY4QN69_9MYCO</name>
<dbReference type="SUPFAM" id="SSF81653">
    <property type="entry name" value="Calcium ATPase, transduction domain A"/>
    <property type="match status" value="1"/>
</dbReference>
<feature type="compositionally biased region" description="Basic residues" evidence="2">
    <location>
        <begin position="220"/>
        <end position="233"/>
    </location>
</feature>
<feature type="compositionally biased region" description="Basic and acidic residues" evidence="2">
    <location>
        <begin position="297"/>
        <end position="306"/>
    </location>
</feature>
<evidence type="ECO:0000313" key="4">
    <source>
        <dbReference type="EMBL" id="UQX11301.1"/>
    </source>
</evidence>
<evidence type="ECO:0000313" key="5">
    <source>
        <dbReference type="Proteomes" id="UP001056610"/>
    </source>
</evidence>
<dbReference type="SUPFAM" id="SSF81665">
    <property type="entry name" value="Calcium ATPase, transmembrane domain M"/>
    <property type="match status" value="1"/>
</dbReference>
<protein>
    <submittedName>
        <fullName evidence="4">Cation-transporting P-type ATPase</fullName>
    </submittedName>
</protein>
<feature type="domain" description="Cation-transporting P-type ATPase N-terminal" evidence="3">
    <location>
        <begin position="22"/>
        <end position="94"/>
    </location>
</feature>
<dbReference type="RefSeq" id="WP_249763043.1">
    <property type="nucleotide sequence ID" value="NZ_CP097320.1"/>
</dbReference>
<dbReference type="Proteomes" id="UP001056610">
    <property type="component" value="Chromosome"/>
</dbReference>
<sequence>MTTDTPHVTPRHSAGPPEPGRDVKSAPMPELEEELDYSPAGLSQAEAAKRLTQYGPNEIAEHKTSPLFKFLGCFWGPIPWMIEVTVILSGGLRHWPDFFIILLLLVANGVVGCTSERQAGNAVDALKAKLAMNARAIRAGASVTAPARERVPGDVIRPRLGDIVPADIRLLDGDEIEVDQSALTGESLPATSRPVLSMIEDLGSVNHGRNRQVHCDPGTRKRSSRRSARQRHRSAVDTARTTSRNRRVCDQFPFDGAEVTDKLFESPASIAVRPGRGSPAHHQSRDDPGVRCVTRGVDADRDRPGG</sequence>
<organism evidence="4 5">
    <name type="scientific">Candidatus Mycobacterium methanotrophicum</name>
    <dbReference type="NCBI Taxonomy" id="2943498"/>
    <lineage>
        <taxon>Bacteria</taxon>
        <taxon>Bacillati</taxon>
        <taxon>Actinomycetota</taxon>
        <taxon>Actinomycetes</taxon>
        <taxon>Mycobacteriales</taxon>
        <taxon>Mycobacteriaceae</taxon>
        <taxon>Mycobacterium</taxon>
    </lineage>
</organism>
<accession>A0ABY4QN69</accession>
<feature type="region of interest" description="Disordered" evidence="2">
    <location>
        <begin position="206"/>
        <end position="244"/>
    </location>
</feature>
<proteinExistence type="predicted"/>
<dbReference type="Pfam" id="PF00122">
    <property type="entry name" value="E1-E2_ATPase"/>
    <property type="match status" value="1"/>
</dbReference>
<evidence type="ECO:0000256" key="1">
    <source>
        <dbReference type="ARBA" id="ARBA00004141"/>
    </source>
</evidence>
<comment type="subcellular location">
    <subcellularLocation>
        <location evidence="1">Membrane</location>
        <topology evidence="1">Multi-pass membrane protein</topology>
    </subcellularLocation>
</comment>
<dbReference type="SMART" id="SM00831">
    <property type="entry name" value="Cation_ATPase_N"/>
    <property type="match status" value="1"/>
</dbReference>
<dbReference type="Gene3D" id="2.70.150.10">
    <property type="entry name" value="Calcium-transporting ATPase, cytoplasmic transduction domain A"/>
    <property type="match status" value="1"/>
</dbReference>
<gene>
    <name evidence="4" type="ORF">M5I08_01810</name>
</gene>
<dbReference type="PANTHER" id="PTHR42861">
    <property type="entry name" value="CALCIUM-TRANSPORTING ATPASE"/>
    <property type="match status" value="1"/>
</dbReference>
<dbReference type="EMBL" id="CP097320">
    <property type="protein sequence ID" value="UQX11301.1"/>
    <property type="molecule type" value="Genomic_DNA"/>
</dbReference>
<dbReference type="InterPro" id="IPR059000">
    <property type="entry name" value="ATPase_P-type_domA"/>
</dbReference>
<evidence type="ECO:0000256" key="2">
    <source>
        <dbReference type="SAM" id="MobiDB-lite"/>
    </source>
</evidence>
<evidence type="ECO:0000259" key="3">
    <source>
        <dbReference type="SMART" id="SM00831"/>
    </source>
</evidence>
<reference evidence="4" key="1">
    <citation type="submission" date="2022-05" db="EMBL/GenBank/DDBJ databases">
        <title>A methanotrophic Mycobacterium dominates a cave microbial ecosystem.</title>
        <authorList>
            <person name="Van Spanning R.J.M."/>
            <person name="Guan Q."/>
            <person name="Melkonian C."/>
            <person name="Gallant J."/>
            <person name="Polerecky L."/>
            <person name="Flot J.-F."/>
            <person name="Brandt B.W."/>
            <person name="Braster M."/>
            <person name="Iturbe Espinoza P."/>
            <person name="Aerts J."/>
            <person name="Meima-Franke M."/>
            <person name="Piersma S.R."/>
            <person name="Bunduc C."/>
            <person name="Ummels R."/>
            <person name="Pain A."/>
            <person name="Fleming E.J."/>
            <person name="van der Wel N."/>
            <person name="Gherman V.D."/>
            <person name="Sarbu S.M."/>
            <person name="Bodelier P.L.E."/>
            <person name="Bitter W."/>
        </authorList>
    </citation>
    <scope>NUCLEOTIDE SEQUENCE</scope>
    <source>
        <strain evidence="4">Sulfur Cave</strain>
    </source>
</reference>
<dbReference type="Pfam" id="PF00690">
    <property type="entry name" value="Cation_ATPase_N"/>
    <property type="match status" value="1"/>
</dbReference>
<feature type="region of interest" description="Disordered" evidence="2">
    <location>
        <begin position="270"/>
        <end position="306"/>
    </location>
</feature>
<dbReference type="InterPro" id="IPR004014">
    <property type="entry name" value="ATPase_P-typ_cation-transptr_N"/>
</dbReference>